<evidence type="ECO:0000313" key="7">
    <source>
        <dbReference type="Proteomes" id="UP000629468"/>
    </source>
</evidence>
<gene>
    <name evidence="6" type="ORF">Agabi119p4_10995</name>
</gene>
<dbReference type="InterPro" id="IPR029510">
    <property type="entry name" value="Ald_DH_CS_GLU"/>
</dbReference>
<dbReference type="Gene3D" id="3.40.309.10">
    <property type="entry name" value="Aldehyde Dehydrogenase, Chain A, domain 2"/>
    <property type="match status" value="1"/>
</dbReference>
<dbReference type="InterPro" id="IPR016162">
    <property type="entry name" value="Ald_DH_N"/>
</dbReference>
<evidence type="ECO:0000259" key="5">
    <source>
        <dbReference type="Pfam" id="PF00171"/>
    </source>
</evidence>
<dbReference type="InterPro" id="IPR016163">
    <property type="entry name" value="Ald_DH_C"/>
</dbReference>
<reference evidence="6 7" key="1">
    <citation type="journal article" name="Sci. Rep.">
        <title>Telomere-to-telomere assembled and centromere annotated genomes of the two main subspecies of the button mushroom Agaricus bisporus reveal especially polymorphic chromosome ends.</title>
        <authorList>
            <person name="Sonnenberg A.S.M."/>
            <person name="Sedaghat-Telgerd N."/>
            <person name="Lavrijssen B."/>
            <person name="Ohm R.A."/>
            <person name="Hendrickx P.M."/>
            <person name="Scholtmeijer K."/>
            <person name="Baars J.J.P."/>
            <person name="van Peer A."/>
        </authorList>
    </citation>
    <scope>NUCLEOTIDE SEQUENCE [LARGE SCALE GENOMIC DNA]</scope>
    <source>
        <strain evidence="6 7">H119_p4</strain>
    </source>
</reference>
<accession>A0A8H7BZY5</accession>
<dbReference type="InterPro" id="IPR016160">
    <property type="entry name" value="Ald_DH_CS_CYS"/>
</dbReference>
<comment type="similarity">
    <text evidence="1 4">Belongs to the aldehyde dehydrogenase family.</text>
</comment>
<feature type="domain" description="Aldehyde dehydrogenase" evidence="5">
    <location>
        <begin position="30"/>
        <end position="494"/>
    </location>
</feature>
<evidence type="ECO:0000256" key="2">
    <source>
        <dbReference type="ARBA" id="ARBA00023002"/>
    </source>
</evidence>
<evidence type="ECO:0000256" key="1">
    <source>
        <dbReference type="ARBA" id="ARBA00009986"/>
    </source>
</evidence>
<dbReference type="PROSITE" id="PS00687">
    <property type="entry name" value="ALDEHYDE_DEHYDR_GLU"/>
    <property type="match status" value="1"/>
</dbReference>
<dbReference type="InterPro" id="IPR015590">
    <property type="entry name" value="Aldehyde_DH_dom"/>
</dbReference>
<dbReference type="CDD" id="cd07091">
    <property type="entry name" value="ALDH_F1-2_Ald2-like"/>
    <property type="match status" value="1"/>
</dbReference>
<dbReference type="SMR" id="A0A8H7BZY5"/>
<proteinExistence type="inferred from homology"/>
<name>A0A8H7BZY5_AGABI</name>
<dbReference type="FunFam" id="3.40.605.10:FF:000026">
    <property type="entry name" value="Aldehyde dehydrogenase, putative"/>
    <property type="match status" value="1"/>
</dbReference>
<evidence type="ECO:0000256" key="3">
    <source>
        <dbReference type="PROSITE-ProRule" id="PRU10007"/>
    </source>
</evidence>
<dbReference type="EMBL" id="JABXXO010000015">
    <property type="protein sequence ID" value="KAF7760319.1"/>
    <property type="molecule type" value="Genomic_DNA"/>
</dbReference>
<organism evidence="6 7">
    <name type="scientific">Agaricus bisporus var. burnettii</name>
    <dbReference type="NCBI Taxonomy" id="192524"/>
    <lineage>
        <taxon>Eukaryota</taxon>
        <taxon>Fungi</taxon>
        <taxon>Dikarya</taxon>
        <taxon>Basidiomycota</taxon>
        <taxon>Agaricomycotina</taxon>
        <taxon>Agaricomycetes</taxon>
        <taxon>Agaricomycetidae</taxon>
        <taxon>Agaricales</taxon>
        <taxon>Agaricineae</taxon>
        <taxon>Agaricaceae</taxon>
        <taxon>Agaricus</taxon>
    </lineage>
</organism>
<evidence type="ECO:0000256" key="4">
    <source>
        <dbReference type="RuleBase" id="RU003345"/>
    </source>
</evidence>
<dbReference type="PROSITE" id="PS00070">
    <property type="entry name" value="ALDEHYDE_DEHYDR_CYS"/>
    <property type="match status" value="1"/>
</dbReference>
<dbReference type="AlphaFoldDB" id="A0A8H7BZY5"/>
<comment type="caution">
    <text evidence="6">The sequence shown here is derived from an EMBL/GenBank/DDBJ whole genome shotgun (WGS) entry which is preliminary data.</text>
</comment>
<feature type="active site" evidence="3">
    <location>
        <position position="269"/>
    </location>
</feature>
<sequence length="502" mass="54764">MPKTYTHTFNEPTFKGTSHINTGLFINNQWVDPVEGGTLDVINPTTGKVITSVAAGSAKDVDIAVEAATKAYKTSWGLKLPGSERGRLMNKLADLMEKHSEEFVALEMLNVGKTYGPAKTFDVAQSIYTIRYYAGWADKIHGKTIETRDTKMAYTRHEPYGVVGCIVPWNFPLLMTVWKLGPALSTGNAVILKPSEMTPLSALRLADLFVEAGFPPGVFNIINGYGNKVGQAIAEHMKISKVAFTGSTLTGRKILKAASETNLKKVTLELGGKSPTIIFNDVDLEQALKWASAGIFINMGQSCVAASRIFVQEGIYDKFLQEFTKIAKTLTENTGSPFIPTTQHGPQISQIQFDRVMGFINSGKQEGAKVQIGGERHGTEGYFIKPTIFTDVTPQMSIMQDEIFGPVCSVVKFKTEEEVLSIANDVAYGLGANVFTENTAIAMRMAHALEAGSIWVNCAQQTEMNVPFGGFKQSGMGRELGQYALDSYTQVKAVHINLGQKL</sequence>
<dbReference type="InterPro" id="IPR016161">
    <property type="entry name" value="Ald_DH/histidinol_DH"/>
</dbReference>
<dbReference type="SUPFAM" id="SSF53720">
    <property type="entry name" value="ALDH-like"/>
    <property type="match status" value="1"/>
</dbReference>
<dbReference type="FunFam" id="3.40.309.10:FF:000012">
    <property type="entry name" value="Betaine aldehyde dehydrogenase"/>
    <property type="match status" value="1"/>
</dbReference>
<dbReference type="GO" id="GO:0004030">
    <property type="term" value="F:aldehyde dehydrogenase [NAD(P)+] activity"/>
    <property type="evidence" value="ECO:0007669"/>
    <property type="project" value="UniProtKB-ARBA"/>
</dbReference>
<dbReference type="Gene3D" id="3.40.605.10">
    <property type="entry name" value="Aldehyde Dehydrogenase, Chain A, domain 1"/>
    <property type="match status" value="1"/>
</dbReference>
<keyword evidence="2 4" id="KW-0560">Oxidoreductase</keyword>
<dbReference type="Pfam" id="PF00171">
    <property type="entry name" value="Aldedh"/>
    <property type="match status" value="1"/>
</dbReference>
<dbReference type="PANTHER" id="PTHR11699">
    <property type="entry name" value="ALDEHYDE DEHYDROGENASE-RELATED"/>
    <property type="match status" value="1"/>
</dbReference>
<dbReference type="FunFam" id="3.40.605.10:FF:000050">
    <property type="entry name" value="Aldehyde dehydrogenase, mitochondrial"/>
    <property type="match status" value="1"/>
</dbReference>
<evidence type="ECO:0000313" key="6">
    <source>
        <dbReference type="EMBL" id="KAF7760319.1"/>
    </source>
</evidence>
<dbReference type="Proteomes" id="UP000629468">
    <property type="component" value="Unassembled WGS sequence"/>
</dbReference>
<protein>
    <recommendedName>
        <fullName evidence="5">Aldehyde dehydrogenase domain-containing protein</fullName>
    </recommendedName>
</protein>